<keyword evidence="1" id="KW-1133">Transmembrane helix</keyword>
<name>A0A0W1A105_9GAMM</name>
<dbReference type="PATRIC" id="fig|66969.6.peg.3338"/>
<comment type="caution">
    <text evidence="2">The sequence shown here is derived from an EMBL/GenBank/DDBJ whole genome shotgun (WGS) entry which is preliminary data.</text>
</comment>
<dbReference type="RefSeq" id="WP_058481648.1">
    <property type="nucleotide sequence ID" value="NZ_CAAAIQ010000005.1"/>
</dbReference>
<proteinExistence type="predicted"/>
<gene>
    <name evidence="2" type="ORF">Lwal_3053</name>
</gene>
<dbReference type="Proteomes" id="UP000054729">
    <property type="component" value="Unassembled WGS sequence"/>
</dbReference>
<accession>A0A0W1A105</accession>
<evidence type="ECO:0000313" key="3">
    <source>
        <dbReference type="Proteomes" id="UP000054729"/>
    </source>
</evidence>
<feature type="transmembrane region" description="Helical" evidence="1">
    <location>
        <begin position="67"/>
        <end position="92"/>
    </location>
</feature>
<feature type="transmembrane region" description="Helical" evidence="1">
    <location>
        <begin position="231"/>
        <end position="252"/>
    </location>
</feature>
<keyword evidence="1" id="KW-0472">Membrane</keyword>
<evidence type="ECO:0000256" key="1">
    <source>
        <dbReference type="SAM" id="Phobius"/>
    </source>
</evidence>
<feature type="transmembrane region" description="Helical" evidence="1">
    <location>
        <begin position="104"/>
        <end position="124"/>
    </location>
</feature>
<protein>
    <submittedName>
        <fullName evidence="2">Membrane protein</fullName>
    </submittedName>
</protein>
<keyword evidence="3" id="KW-1185">Reference proteome</keyword>
<dbReference type="AlphaFoldDB" id="A0A0W1A105"/>
<dbReference type="OrthoDB" id="5659946at2"/>
<keyword evidence="1" id="KW-0812">Transmembrane</keyword>
<feature type="transmembrane region" description="Helical" evidence="1">
    <location>
        <begin position="205"/>
        <end position="225"/>
    </location>
</feature>
<feature type="transmembrane region" description="Helical" evidence="1">
    <location>
        <begin position="259"/>
        <end position="284"/>
    </location>
</feature>
<sequence>MQKGQFLTNQCKTLLDNKKNAILWATILSVIPFASWLSVALVCLVTLRKGAKPGSEVLVPAMVIHSVPLLMLFSLKTVLVNVLIGYFPSYLAAITLRKTAKWQYACGALFIQCLIGFGLIQLLAPGFVASQFNHFKQILSQFQEYQQVIEYSTEGLSLASLAQLFFGIQILSVIISLMISLIVARSIQSRLFMPGGFNQEMLEFRGGRLAFLLLIAVGIGAYFQVPVATNLLPLTLAYFFLSGFCLAYYILAKKWQFRVLILLSLLLILKPFSVAFALVVIGSIDSLFNIRLYLPARASEST</sequence>
<dbReference type="STRING" id="66969.Lwal_3053"/>
<dbReference type="EMBL" id="LNZB01000060">
    <property type="protein sequence ID" value="KTD75012.1"/>
    <property type="molecule type" value="Genomic_DNA"/>
</dbReference>
<evidence type="ECO:0000313" key="2">
    <source>
        <dbReference type="EMBL" id="KTD75012.1"/>
    </source>
</evidence>
<feature type="transmembrane region" description="Helical" evidence="1">
    <location>
        <begin position="161"/>
        <end position="184"/>
    </location>
</feature>
<feature type="transmembrane region" description="Helical" evidence="1">
    <location>
        <begin position="21"/>
        <end position="47"/>
    </location>
</feature>
<reference evidence="2 3" key="1">
    <citation type="submission" date="2015-11" db="EMBL/GenBank/DDBJ databases">
        <title>Genomic analysis of 38 Legionella species identifies large and diverse effector repertoires.</title>
        <authorList>
            <person name="Burstein D."/>
            <person name="Amaro F."/>
            <person name="Zusman T."/>
            <person name="Lifshitz Z."/>
            <person name="Cohen O."/>
            <person name="Gilbert J.A."/>
            <person name="Pupko T."/>
            <person name="Shuman H.A."/>
            <person name="Segal G."/>
        </authorList>
    </citation>
    <scope>NUCLEOTIDE SEQUENCE [LARGE SCALE GENOMIC DNA]</scope>
    <source>
        <strain evidence="2 3">ATCC 51914</strain>
    </source>
</reference>
<organism evidence="2 3">
    <name type="scientific">Legionella waltersii</name>
    <dbReference type="NCBI Taxonomy" id="66969"/>
    <lineage>
        <taxon>Bacteria</taxon>
        <taxon>Pseudomonadati</taxon>
        <taxon>Pseudomonadota</taxon>
        <taxon>Gammaproteobacteria</taxon>
        <taxon>Legionellales</taxon>
        <taxon>Legionellaceae</taxon>
        <taxon>Legionella</taxon>
    </lineage>
</organism>